<dbReference type="AlphaFoldDB" id="A0AAN9VN14"/>
<sequence length="348" mass="37032">MPITSFFNFCHLCKNKAMSITRSTYFDFTVYTFLLISTIFINKYVLSVLKFTYPTVFQAWQTLIGAVILKYLTVKKKLDVSCLDRSSATHLLPHCVFFVGAIVAGSKALSRLPIPVFASVCNLPLACTALLDGCAGVGPGAGASARLLPVTAALLVVGAGVCTIIVDASLPFADSGYSWLLAHVVFLTAQILHARVCDPRYTEFDKIYYSNIFSVVILAPSSLYLEEAFSALHFQHRRQLRFYAGCACSGVLGVLLQLWAARVRACAGRVGVGASGEPGGAQARAPALARLLGSAASVCVFPSDHQLGLAAWLFVALNLLAATCIPASAAAGPDHAPLDDKHVSALNV</sequence>
<keyword evidence="1" id="KW-0472">Membrane</keyword>
<dbReference type="Proteomes" id="UP001378592">
    <property type="component" value="Unassembled WGS sequence"/>
</dbReference>
<feature type="transmembrane region" description="Helical" evidence="1">
    <location>
        <begin position="116"/>
        <end position="135"/>
    </location>
</feature>
<accession>A0AAN9VN14</accession>
<keyword evidence="1" id="KW-1133">Transmembrane helix</keyword>
<evidence type="ECO:0000313" key="3">
    <source>
        <dbReference type="Proteomes" id="UP001378592"/>
    </source>
</evidence>
<keyword evidence="1" id="KW-0812">Transmembrane</keyword>
<evidence type="ECO:0008006" key="4">
    <source>
        <dbReference type="Google" id="ProtNLM"/>
    </source>
</evidence>
<gene>
    <name evidence="2" type="ORF">R5R35_004935</name>
</gene>
<evidence type="ECO:0000256" key="1">
    <source>
        <dbReference type="SAM" id="Phobius"/>
    </source>
</evidence>
<name>A0AAN9VN14_9ORTH</name>
<feature type="transmembrane region" description="Helical" evidence="1">
    <location>
        <begin position="24"/>
        <end position="45"/>
    </location>
</feature>
<proteinExistence type="predicted"/>
<comment type="caution">
    <text evidence="2">The sequence shown here is derived from an EMBL/GenBank/DDBJ whole genome shotgun (WGS) entry which is preliminary data.</text>
</comment>
<feature type="transmembrane region" description="Helical" evidence="1">
    <location>
        <begin position="176"/>
        <end position="196"/>
    </location>
</feature>
<feature type="transmembrane region" description="Helical" evidence="1">
    <location>
        <begin position="147"/>
        <end position="170"/>
    </location>
</feature>
<feature type="transmembrane region" description="Helical" evidence="1">
    <location>
        <begin position="240"/>
        <end position="260"/>
    </location>
</feature>
<organism evidence="2 3">
    <name type="scientific">Gryllus longicercus</name>
    <dbReference type="NCBI Taxonomy" id="2509291"/>
    <lineage>
        <taxon>Eukaryota</taxon>
        <taxon>Metazoa</taxon>
        <taxon>Ecdysozoa</taxon>
        <taxon>Arthropoda</taxon>
        <taxon>Hexapoda</taxon>
        <taxon>Insecta</taxon>
        <taxon>Pterygota</taxon>
        <taxon>Neoptera</taxon>
        <taxon>Polyneoptera</taxon>
        <taxon>Orthoptera</taxon>
        <taxon>Ensifera</taxon>
        <taxon>Gryllidea</taxon>
        <taxon>Grylloidea</taxon>
        <taxon>Gryllidae</taxon>
        <taxon>Gryllinae</taxon>
        <taxon>Gryllus</taxon>
    </lineage>
</organism>
<evidence type="ECO:0000313" key="2">
    <source>
        <dbReference type="EMBL" id="KAK7864950.1"/>
    </source>
</evidence>
<reference evidence="2 3" key="1">
    <citation type="submission" date="2024-03" db="EMBL/GenBank/DDBJ databases">
        <title>The genome assembly and annotation of the cricket Gryllus longicercus Weissman &amp; Gray.</title>
        <authorList>
            <person name="Szrajer S."/>
            <person name="Gray D."/>
            <person name="Ylla G."/>
        </authorList>
    </citation>
    <scope>NUCLEOTIDE SEQUENCE [LARGE SCALE GENOMIC DNA]</scope>
    <source>
        <strain evidence="2">DAG 2021-001</strain>
        <tissue evidence="2">Whole body minus gut</tissue>
    </source>
</reference>
<keyword evidence="3" id="KW-1185">Reference proteome</keyword>
<dbReference type="EMBL" id="JAZDUA010000189">
    <property type="protein sequence ID" value="KAK7864950.1"/>
    <property type="molecule type" value="Genomic_DNA"/>
</dbReference>
<protein>
    <recommendedName>
        <fullName evidence="4">Transmembrane protein 241</fullName>
    </recommendedName>
</protein>
<feature type="transmembrane region" description="Helical" evidence="1">
    <location>
        <begin position="51"/>
        <end position="71"/>
    </location>
</feature>
<feature type="transmembrane region" description="Helical" evidence="1">
    <location>
        <begin position="91"/>
        <end position="110"/>
    </location>
</feature>
<feature type="transmembrane region" description="Helical" evidence="1">
    <location>
        <begin position="208"/>
        <end position="225"/>
    </location>
</feature>